<dbReference type="Pfam" id="PF13427">
    <property type="entry name" value="AadA_C"/>
    <property type="match status" value="1"/>
</dbReference>
<dbReference type="InterPro" id="IPR002934">
    <property type="entry name" value="Polymerase_NTP_transf_dom"/>
</dbReference>
<proteinExistence type="predicted"/>
<dbReference type="Proteomes" id="UP000050864">
    <property type="component" value="Unassembled WGS sequence"/>
</dbReference>
<dbReference type="PATRIC" id="fig|405444.3.peg.3147"/>
<evidence type="ECO:0000313" key="11">
    <source>
        <dbReference type="Proteomes" id="UP000050864"/>
    </source>
</evidence>
<evidence type="ECO:0000259" key="9">
    <source>
        <dbReference type="Pfam" id="PF13427"/>
    </source>
</evidence>
<accession>A0A0R0BWJ7</accession>
<gene>
    <name evidence="10" type="ORF">ABB26_18045</name>
</gene>
<dbReference type="GO" id="GO:0009012">
    <property type="term" value="F:aminoglycoside 3''-adenylyltransferase activity"/>
    <property type="evidence" value="ECO:0007669"/>
    <property type="project" value="UniProtKB-EC"/>
</dbReference>
<keyword evidence="7" id="KW-0547">Nucleotide-binding</keyword>
<dbReference type="GO" id="GO:0046677">
    <property type="term" value="P:response to antibiotic"/>
    <property type="evidence" value="ECO:0007669"/>
    <property type="project" value="UniProtKB-KW"/>
</dbReference>
<dbReference type="RefSeq" id="WP_057636090.1">
    <property type="nucleotide sequence ID" value="NZ_LDJI01000050.1"/>
</dbReference>
<name>A0A0R0BWJ7_9GAMM</name>
<dbReference type="EMBL" id="LDJI01000050">
    <property type="protein sequence ID" value="KRG61785.1"/>
    <property type="molecule type" value="Genomic_DNA"/>
</dbReference>
<evidence type="ECO:0000313" key="10">
    <source>
        <dbReference type="EMBL" id="KRG61785.1"/>
    </source>
</evidence>
<protein>
    <recommendedName>
        <fullName evidence="4 7">Aminoglycoside (3'') (9) adenylyltransferase</fullName>
        <ecNumber evidence="3 7">2.7.7.47</ecNumber>
    </recommendedName>
</protein>
<evidence type="ECO:0000256" key="6">
    <source>
        <dbReference type="ARBA" id="ARBA00048566"/>
    </source>
</evidence>
<evidence type="ECO:0000256" key="7">
    <source>
        <dbReference type="PIRNR" id="PIRNR000819"/>
    </source>
</evidence>
<dbReference type="SUPFAM" id="SSF81301">
    <property type="entry name" value="Nucleotidyltransferase"/>
    <property type="match status" value="1"/>
</dbReference>
<sequence length="263" mass="28824">MTTQVPETIARQATLACDVIEQRLADNLLGIHLYGSAVDGGLKPFSDIDLLVTVAERPDAATLRTLQRELLNISAPPGQHPTLRALEVTVIARGEVVPWRHPARRELQFGEWLRQDVLADVLEPPTTDPDLAILLTKARLHSLALSGPDITTLLDAVPRSDFIQALADTLMQWNTPDDWQGDETNIVLALARIWYSAQTGDIAAKDVAVDWLLPRIPASYHPVVAKARRIHLGADETTAPDAALAEFIHFAKAKITALLQAQD</sequence>
<reference evidence="10 11" key="1">
    <citation type="submission" date="2015-05" db="EMBL/GenBank/DDBJ databases">
        <title>Genome sequencing and analysis of members of genus Stenotrophomonas.</title>
        <authorList>
            <person name="Patil P.P."/>
            <person name="Midha S."/>
            <person name="Patil P.B."/>
        </authorList>
    </citation>
    <scope>NUCLEOTIDE SEQUENCE [LARGE SCALE GENOMIC DNA]</scope>
    <source>
        <strain evidence="10 11">DSM 18929</strain>
    </source>
</reference>
<dbReference type="GO" id="GO:0070566">
    <property type="term" value="F:adenylyltransferase activity"/>
    <property type="evidence" value="ECO:0007669"/>
    <property type="project" value="InterPro"/>
</dbReference>
<evidence type="ECO:0000259" key="8">
    <source>
        <dbReference type="Pfam" id="PF01909"/>
    </source>
</evidence>
<dbReference type="EC" id="2.7.7.47" evidence="3 7"/>
<dbReference type="OrthoDB" id="7058480at2"/>
<dbReference type="PIRSF" id="PIRSF000819">
    <property type="entry name" value="Streptomycin_3-adenylyltransf"/>
    <property type="match status" value="1"/>
</dbReference>
<dbReference type="InterPro" id="IPR025184">
    <property type="entry name" value="AadA_C"/>
</dbReference>
<keyword evidence="7" id="KW-0548">Nucleotidyltransferase</keyword>
<comment type="caution">
    <text evidence="10">The sequence shown here is derived from an EMBL/GenBank/DDBJ whole genome shotgun (WGS) entry which is preliminary data.</text>
</comment>
<feature type="domain" description="Adenylyltransferase AadA C-terminal" evidence="9">
    <location>
        <begin position="152"/>
        <end position="253"/>
    </location>
</feature>
<dbReference type="CDD" id="cd05403">
    <property type="entry name" value="NT_KNTase_like"/>
    <property type="match status" value="1"/>
</dbReference>
<dbReference type="NCBIfam" id="NF010309">
    <property type="entry name" value="PRK13746.1"/>
    <property type="match status" value="1"/>
</dbReference>
<comment type="catalytic activity">
    <reaction evidence="5 7">
        <text>spectinomycin + ATP = 9-O-adenylylspectinomycin + diphosphate</text>
        <dbReference type="Rhea" id="RHEA:63228"/>
        <dbReference type="ChEBI" id="CHEBI:30616"/>
        <dbReference type="ChEBI" id="CHEBI:33019"/>
        <dbReference type="ChEBI" id="CHEBI:146260"/>
        <dbReference type="ChEBI" id="CHEBI:146261"/>
    </reaction>
</comment>
<comment type="catalytic activity">
    <reaction evidence="6 7">
        <text>streptomycin + ATP = 3''-O-adenylylstreptomycin + diphosphate</text>
        <dbReference type="Rhea" id="RHEA:20245"/>
        <dbReference type="ChEBI" id="CHEBI:30616"/>
        <dbReference type="ChEBI" id="CHEBI:33019"/>
        <dbReference type="ChEBI" id="CHEBI:58007"/>
        <dbReference type="ChEBI" id="CHEBI:58605"/>
        <dbReference type="EC" id="2.7.7.47"/>
    </reaction>
</comment>
<keyword evidence="7" id="KW-0067">ATP-binding</keyword>
<evidence type="ECO:0000256" key="1">
    <source>
        <dbReference type="ARBA" id="ARBA00022679"/>
    </source>
</evidence>
<evidence type="ECO:0000256" key="3">
    <source>
        <dbReference type="ARBA" id="ARBA00035126"/>
    </source>
</evidence>
<dbReference type="Pfam" id="PF01909">
    <property type="entry name" value="NTP_transf_2"/>
    <property type="match status" value="1"/>
</dbReference>
<keyword evidence="11" id="KW-1185">Reference proteome</keyword>
<dbReference type="InterPro" id="IPR024172">
    <property type="entry name" value="AadA/Aad9"/>
</dbReference>
<dbReference type="STRING" id="405444.ABB26_18045"/>
<dbReference type="AlphaFoldDB" id="A0A0R0BWJ7"/>
<dbReference type="Gene3D" id="3.30.460.10">
    <property type="entry name" value="Beta Polymerase, domain 2"/>
    <property type="match status" value="1"/>
</dbReference>
<dbReference type="GO" id="GO:0005524">
    <property type="term" value="F:ATP binding"/>
    <property type="evidence" value="ECO:0007669"/>
    <property type="project" value="UniProtKB-KW"/>
</dbReference>
<keyword evidence="1 7" id="KW-0808">Transferase</keyword>
<evidence type="ECO:0000256" key="2">
    <source>
        <dbReference type="ARBA" id="ARBA00023251"/>
    </source>
</evidence>
<evidence type="ECO:0000256" key="5">
    <source>
        <dbReference type="ARBA" id="ARBA00047831"/>
    </source>
</evidence>
<feature type="domain" description="Polymerase nucleotidyl transferase" evidence="8">
    <location>
        <begin position="29"/>
        <end position="91"/>
    </location>
</feature>
<organism evidence="10 11">
    <name type="scientific">Stenotrophomonas humi</name>
    <dbReference type="NCBI Taxonomy" id="405444"/>
    <lineage>
        <taxon>Bacteria</taxon>
        <taxon>Pseudomonadati</taxon>
        <taxon>Pseudomonadota</taxon>
        <taxon>Gammaproteobacteria</taxon>
        <taxon>Lysobacterales</taxon>
        <taxon>Lysobacteraceae</taxon>
        <taxon>Stenotrophomonas</taxon>
    </lineage>
</organism>
<evidence type="ECO:0000256" key="4">
    <source>
        <dbReference type="ARBA" id="ARBA00035252"/>
    </source>
</evidence>
<dbReference type="InterPro" id="IPR043519">
    <property type="entry name" value="NT_sf"/>
</dbReference>
<keyword evidence="2 7" id="KW-0046">Antibiotic resistance</keyword>